<feature type="compositionally biased region" description="Basic and acidic residues" evidence="1">
    <location>
        <begin position="10"/>
        <end position="26"/>
    </location>
</feature>
<reference evidence="2 3" key="1">
    <citation type="submission" date="2018-07" db="EMBL/GenBank/DDBJ databases">
        <title>A draft genome of a endophytic bacteria, a new species of Pedobacter.</title>
        <authorList>
            <person name="Zhang Z.D."/>
            <person name="Chen Z.J."/>
        </authorList>
    </citation>
    <scope>NUCLEOTIDE SEQUENCE [LARGE SCALE GENOMIC DNA]</scope>
    <source>
        <strain evidence="2 3">RS10</strain>
    </source>
</reference>
<keyword evidence="3" id="KW-1185">Reference proteome</keyword>
<organism evidence="2 3">
    <name type="scientific">Pedobacter miscanthi</name>
    <dbReference type="NCBI Taxonomy" id="2259170"/>
    <lineage>
        <taxon>Bacteria</taxon>
        <taxon>Pseudomonadati</taxon>
        <taxon>Bacteroidota</taxon>
        <taxon>Sphingobacteriia</taxon>
        <taxon>Sphingobacteriales</taxon>
        <taxon>Sphingobacteriaceae</taxon>
        <taxon>Pedobacter</taxon>
    </lineage>
</organism>
<accession>A0A366KV07</accession>
<feature type="compositionally biased region" description="Polar residues" evidence="1">
    <location>
        <begin position="27"/>
        <end position="41"/>
    </location>
</feature>
<feature type="region of interest" description="Disordered" evidence="1">
    <location>
        <begin position="1"/>
        <end position="41"/>
    </location>
</feature>
<proteinExistence type="predicted"/>
<dbReference type="Gene3D" id="1.10.530.10">
    <property type="match status" value="1"/>
</dbReference>
<evidence type="ECO:0000313" key="3">
    <source>
        <dbReference type="Proteomes" id="UP000252081"/>
    </source>
</evidence>
<gene>
    <name evidence="2" type="ORF">DRW42_15870</name>
</gene>
<comment type="caution">
    <text evidence="2">The sequence shown here is derived from an EMBL/GenBank/DDBJ whole genome shotgun (WGS) entry which is preliminary data.</text>
</comment>
<dbReference type="SUPFAM" id="SSF53955">
    <property type="entry name" value="Lysozyme-like"/>
    <property type="match status" value="1"/>
</dbReference>
<sequence length="1209" mass="135645">MNWSTDPEITEDKTSRREEALTDSKEPSANLTPKKTDQPEQNGEITELLVCQGAKCTCDKAVDPSPKPLHVLSHNKYVINDANETKLIATTLENKLLNLNFGQCKVPDPGKPVPCTAKLQWKDYYEKIVLSNNAYVLTDKSTAVCTAKGGNIKIVQHGQQAEITSQVLENANSGNWAADGPLLTEELIHTEEEAKNEDEDGATVKSISPLMYGEEQPLNSPVTFKANFTGEPSDAEKQGVNWVVYDVNGRPMQLRSDAGETLTVTFKKAGTYLIEAYGKTNGDKKVTRAYTIKENEIETVTTINGKSKVRIQTPVEFRLKSLFPTVAIPGDIRTITWEVTKISGKGTPVLLNSKGNATQVICNDECSYIVSACFNGIPKQSEKMQAIKNGIKSVIASSESTRINDEVNFSVKGLFKILPALLEESAAVKWICKDAKGKLVDAFKSKTGETITHKFLDPGEYTIQAYLEQPSSKVAVKIMVAQPEIVLAQWEYPEGGKKTKTGWDEPNHAYLKFKAAEGITVNLEYGYIDSGGNAKSIHIIKCFKIPRNQILNTAGYDFIPNAEKYKKLLKEGTEFYFKIYSADEKYEILNGNIPQPLQKLKLVTKEEIVSIEFLTDNRQVIQALYGSKMKCRIRTRNLSAKEIAVKIYRKESRLGLDRLRKDTVVHHKNHALNAHGIVEFDFTLSKSWEKTYGEKLYHFYAVIEEMEFFGISNTLVAFKKDIPANGGKALVGIGRQEGHSVGKCPRCNEAITTSQLKEIFKDADNTTLQLVAETYNKYMAEFGMNTCWVKAHFFAQIRVESSTKLHLKTGENMNYSADTLINGNLNKKTGRRDSPPFSYFAKHKEDAYKYGRTKDHAANEQMIANLAYADKNRSVANRVGNTQEGDGWKFRGKGLIQLTGRENYAKANTYTLKYEKVDILKDSDIVAKDIKIAVLTSMAFFKWRGLIALSNGFNKNKEVSERVGNKVSDSYKKKQRAFDLYSSRAFKVIECDWKSIDIQSYKKRAPWMEIAIKEAKDYGGKKENIIDNRIKQYHKEGGNTVGDYRVSWCASFVNWCILKSNYKIKASASSQSFINSNKVEKCEIFYGAIAVFTDCDANGNTLLSEEGFTHGHVAFVYGKLTNGQYCVLGGNQGDKLKVSNYDCSGKVFYSYKKKDGTKVFKRFRGFYKPKGYNLNSLDNLNDNYEKLSDTNIKVIGIALNNNQKGEKSQ</sequence>
<dbReference type="AlphaFoldDB" id="A0A366KV07"/>
<dbReference type="Pfam" id="PF14107">
    <property type="entry name" value="DUF4280"/>
    <property type="match status" value="1"/>
</dbReference>
<name>A0A366KV07_9SPHI</name>
<dbReference type="Proteomes" id="UP000252081">
    <property type="component" value="Unassembled WGS sequence"/>
</dbReference>
<dbReference type="InterPro" id="IPR023346">
    <property type="entry name" value="Lysozyme-like_dom_sf"/>
</dbReference>
<dbReference type="InterPro" id="IPR025460">
    <property type="entry name" value="DUF4280"/>
</dbReference>
<evidence type="ECO:0008006" key="4">
    <source>
        <dbReference type="Google" id="ProtNLM"/>
    </source>
</evidence>
<evidence type="ECO:0000256" key="1">
    <source>
        <dbReference type="SAM" id="MobiDB-lite"/>
    </source>
</evidence>
<dbReference type="EMBL" id="QNQU01000013">
    <property type="protein sequence ID" value="RBQ05466.1"/>
    <property type="molecule type" value="Genomic_DNA"/>
</dbReference>
<dbReference type="RefSeq" id="WP_113949817.1">
    <property type="nucleotide sequence ID" value="NZ_QNQU01000013.1"/>
</dbReference>
<dbReference type="OrthoDB" id="1205067at2"/>
<protein>
    <recommendedName>
        <fullName evidence="4">DUF4280 domain-containing protein</fullName>
    </recommendedName>
</protein>
<evidence type="ECO:0000313" key="2">
    <source>
        <dbReference type="EMBL" id="RBQ05466.1"/>
    </source>
</evidence>